<keyword evidence="6" id="KW-0418">Kinase</keyword>
<dbReference type="SUPFAM" id="SSF160467">
    <property type="entry name" value="PH0987 N-terminal domain-like"/>
    <property type="match status" value="1"/>
</dbReference>
<dbReference type="OrthoDB" id="9778567at2"/>
<dbReference type="GO" id="GO:0005524">
    <property type="term" value="F:ATP binding"/>
    <property type="evidence" value="ECO:0007669"/>
    <property type="project" value="UniProtKB-KW"/>
</dbReference>
<evidence type="ECO:0000313" key="8">
    <source>
        <dbReference type="Proteomes" id="UP000240624"/>
    </source>
</evidence>
<dbReference type="EMBL" id="PYGB01000007">
    <property type="protein sequence ID" value="PSK85797.1"/>
    <property type="molecule type" value="Genomic_DNA"/>
</dbReference>
<evidence type="ECO:0000256" key="1">
    <source>
        <dbReference type="ARBA" id="ARBA00022741"/>
    </source>
</evidence>
<evidence type="ECO:0000313" key="5">
    <source>
        <dbReference type="EMBL" id="PSK85797.1"/>
    </source>
</evidence>
<dbReference type="AlphaFoldDB" id="A0A1X6ZNJ7"/>
<gene>
    <name evidence="6" type="primary">kipI</name>
    <name evidence="5" type="ORF">CLV79_10727</name>
    <name evidence="6" type="ORF">LOS8367_02713</name>
</gene>
<organism evidence="6 7">
    <name type="scientific">Limimaricola soesokkakensis</name>
    <dbReference type="NCBI Taxonomy" id="1343159"/>
    <lineage>
        <taxon>Bacteria</taxon>
        <taxon>Pseudomonadati</taxon>
        <taxon>Pseudomonadota</taxon>
        <taxon>Alphaproteobacteria</taxon>
        <taxon>Rhodobacterales</taxon>
        <taxon>Paracoccaceae</taxon>
        <taxon>Limimaricola</taxon>
    </lineage>
</organism>
<protein>
    <submittedName>
        <fullName evidence="6">Kinase A inhibitor</fullName>
    </submittedName>
    <submittedName>
        <fullName evidence="5">KipI family sensor histidine kinase inhibitor</fullName>
    </submittedName>
</protein>
<reference evidence="6 7" key="1">
    <citation type="submission" date="2017-03" db="EMBL/GenBank/DDBJ databases">
        <authorList>
            <person name="Afonso C.L."/>
            <person name="Miller P.J."/>
            <person name="Scott M.A."/>
            <person name="Spackman E."/>
            <person name="Goraichik I."/>
            <person name="Dimitrov K.M."/>
            <person name="Suarez D.L."/>
            <person name="Swayne D.E."/>
        </authorList>
    </citation>
    <scope>NUCLEOTIDE SEQUENCE [LARGE SCALE GENOMIC DNA]</scope>
    <source>
        <strain evidence="6 7">CECT 8367</strain>
    </source>
</reference>
<evidence type="ECO:0000259" key="4">
    <source>
        <dbReference type="SMART" id="SM00796"/>
    </source>
</evidence>
<dbReference type="PANTHER" id="PTHR34698:SF2">
    <property type="entry name" value="5-OXOPROLINASE SUBUNIT B"/>
    <property type="match status" value="1"/>
</dbReference>
<dbReference type="SUPFAM" id="SSF50891">
    <property type="entry name" value="Cyclophilin-like"/>
    <property type="match status" value="1"/>
</dbReference>
<keyword evidence="1" id="KW-0547">Nucleotide-binding</keyword>
<dbReference type="GO" id="GO:0016787">
    <property type="term" value="F:hydrolase activity"/>
    <property type="evidence" value="ECO:0007669"/>
    <property type="project" value="UniProtKB-KW"/>
</dbReference>
<dbReference type="Proteomes" id="UP000240624">
    <property type="component" value="Unassembled WGS sequence"/>
</dbReference>
<dbReference type="InterPro" id="IPR029000">
    <property type="entry name" value="Cyclophilin-like_dom_sf"/>
</dbReference>
<dbReference type="Gene3D" id="3.30.1360.40">
    <property type="match status" value="1"/>
</dbReference>
<dbReference type="RefSeq" id="WP_085897028.1">
    <property type="nucleotide sequence ID" value="NZ_FWFY01000008.1"/>
</dbReference>
<sequence length="244" mass="26257">MELIAARPLADRAVTFELATRVGPEAAARVGAAQARLAAMLEVGELPGALELSRAFCSITLHYDPLRGRQADLVARVRAALEDTAPAAHADGRLWRLPCCYEGEDLDDLAARLELSREEIAVRHAETVHEVYAIGFLPGLPFMGELPEGFSVPRRTSPRTRVPQGSVAIANGLTVIYPFESPGGWHIVGRCPVPLFDAERAVPALLAAGDRVRFDPVARNEFDRIGAALDCGDIDPASFAEAAR</sequence>
<dbReference type="Pfam" id="PF02682">
    <property type="entry name" value="CT_C_D"/>
    <property type="match status" value="1"/>
</dbReference>
<evidence type="ECO:0000313" key="6">
    <source>
        <dbReference type="EMBL" id="SLN57002.1"/>
    </source>
</evidence>
<dbReference type="InterPro" id="IPR003833">
    <property type="entry name" value="CT_C_D"/>
</dbReference>
<keyword evidence="8" id="KW-1185">Reference proteome</keyword>
<dbReference type="SMART" id="SM00796">
    <property type="entry name" value="AHS1"/>
    <property type="match status" value="1"/>
</dbReference>
<keyword evidence="3" id="KW-0067">ATP-binding</keyword>
<feature type="domain" description="Carboxyltransferase" evidence="4">
    <location>
        <begin position="4"/>
        <end position="206"/>
    </location>
</feature>
<dbReference type="PANTHER" id="PTHR34698">
    <property type="entry name" value="5-OXOPROLINASE SUBUNIT B"/>
    <property type="match status" value="1"/>
</dbReference>
<evidence type="ECO:0000256" key="3">
    <source>
        <dbReference type="ARBA" id="ARBA00022840"/>
    </source>
</evidence>
<keyword evidence="6" id="KW-0808">Transferase</keyword>
<evidence type="ECO:0000313" key="7">
    <source>
        <dbReference type="Proteomes" id="UP000193495"/>
    </source>
</evidence>
<dbReference type="Gene3D" id="2.40.100.10">
    <property type="entry name" value="Cyclophilin-like"/>
    <property type="match status" value="1"/>
</dbReference>
<dbReference type="Proteomes" id="UP000193495">
    <property type="component" value="Unassembled WGS sequence"/>
</dbReference>
<dbReference type="EMBL" id="FWFY01000008">
    <property type="protein sequence ID" value="SLN57002.1"/>
    <property type="molecule type" value="Genomic_DNA"/>
</dbReference>
<dbReference type="InterPro" id="IPR010016">
    <property type="entry name" value="PxpB"/>
</dbReference>
<proteinExistence type="predicted"/>
<name>A0A1X6ZNJ7_9RHOB</name>
<evidence type="ECO:0000256" key="2">
    <source>
        <dbReference type="ARBA" id="ARBA00022801"/>
    </source>
</evidence>
<keyword evidence="2" id="KW-0378">Hydrolase</keyword>
<dbReference type="GO" id="GO:0016301">
    <property type="term" value="F:kinase activity"/>
    <property type="evidence" value="ECO:0007669"/>
    <property type="project" value="UniProtKB-KW"/>
</dbReference>
<reference evidence="5 8" key="2">
    <citation type="submission" date="2018-03" db="EMBL/GenBank/DDBJ databases">
        <title>Genomic Encyclopedia of Archaeal and Bacterial Type Strains, Phase II (KMG-II): from individual species to whole genera.</title>
        <authorList>
            <person name="Goeker M."/>
        </authorList>
    </citation>
    <scope>NUCLEOTIDE SEQUENCE [LARGE SCALE GENOMIC DNA]</scope>
    <source>
        <strain evidence="5 8">DSM 29956</strain>
    </source>
</reference>
<accession>A0A1X6ZNJ7</accession>